<comment type="caution">
    <text evidence="2">The sequence shown here is derived from an EMBL/GenBank/DDBJ whole genome shotgun (WGS) entry which is preliminary data.</text>
</comment>
<keyword evidence="3" id="KW-1185">Reference proteome</keyword>
<dbReference type="Proteomes" id="UP001187192">
    <property type="component" value="Unassembled WGS sequence"/>
</dbReference>
<accession>A0AA88E976</accession>
<dbReference type="EMBL" id="BTGU01000660">
    <property type="protein sequence ID" value="GMN68635.1"/>
    <property type="molecule type" value="Genomic_DNA"/>
</dbReference>
<proteinExistence type="predicted"/>
<gene>
    <name evidence="2" type="ORF">TIFTF001_037686</name>
</gene>
<keyword evidence="1" id="KW-0175">Coiled coil</keyword>
<feature type="coiled-coil region" evidence="1">
    <location>
        <begin position="77"/>
        <end position="104"/>
    </location>
</feature>
<reference evidence="2" key="1">
    <citation type="submission" date="2023-07" db="EMBL/GenBank/DDBJ databases">
        <title>draft genome sequence of fig (Ficus carica).</title>
        <authorList>
            <person name="Takahashi T."/>
            <person name="Nishimura K."/>
        </authorList>
    </citation>
    <scope>NUCLEOTIDE SEQUENCE</scope>
</reference>
<protein>
    <submittedName>
        <fullName evidence="2">Uncharacterized protein</fullName>
    </submittedName>
</protein>
<evidence type="ECO:0000313" key="2">
    <source>
        <dbReference type="EMBL" id="GMN68635.1"/>
    </source>
</evidence>
<evidence type="ECO:0000256" key="1">
    <source>
        <dbReference type="SAM" id="Coils"/>
    </source>
</evidence>
<name>A0AA88E976_FICCA</name>
<dbReference type="AlphaFoldDB" id="A0AA88E976"/>
<evidence type="ECO:0000313" key="3">
    <source>
        <dbReference type="Proteomes" id="UP001187192"/>
    </source>
</evidence>
<sequence>MKDYAVTATKSVATPIATSGTVVTPAATSFATVAEFDDSGSDYSSDDDLSDEEIQEAYKEMYNNLIQKAVINCEFLAAEKEKKLQETRLELENMQKSLKMLNSSTSKLDHILSIEKSSSDHCRPGYIGETSSSKTVVAKGTSIHKPSPQSGSSLISQLLSSWHYVGVPHTSFLGVGSIFAFELLPFTSLVDGIQGEYELILV</sequence>
<organism evidence="2 3">
    <name type="scientific">Ficus carica</name>
    <name type="common">Common fig</name>
    <dbReference type="NCBI Taxonomy" id="3494"/>
    <lineage>
        <taxon>Eukaryota</taxon>
        <taxon>Viridiplantae</taxon>
        <taxon>Streptophyta</taxon>
        <taxon>Embryophyta</taxon>
        <taxon>Tracheophyta</taxon>
        <taxon>Spermatophyta</taxon>
        <taxon>Magnoliopsida</taxon>
        <taxon>eudicotyledons</taxon>
        <taxon>Gunneridae</taxon>
        <taxon>Pentapetalae</taxon>
        <taxon>rosids</taxon>
        <taxon>fabids</taxon>
        <taxon>Rosales</taxon>
        <taxon>Moraceae</taxon>
        <taxon>Ficeae</taxon>
        <taxon>Ficus</taxon>
    </lineage>
</organism>